<dbReference type="InterPro" id="IPR001650">
    <property type="entry name" value="Helicase_C-like"/>
</dbReference>
<dbReference type="PANTHER" id="PTHR47959">
    <property type="entry name" value="ATP-DEPENDENT RNA HELICASE RHLE-RELATED"/>
    <property type="match status" value="1"/>
</dbReference>
<evidence type="ECO:0000256" key="8">
    <source>
        <dbReference type="ARBA" id="ARBA00032348"/>
    </source>
</evidence>
<dbReference type="InterPro" id="IPR014014">
    <property type="entry name" value="RNA_helicase_DEAD_Q_motif"/>
</dbReference>
<accession>A0AAW1NQP2</accession>
<dbReference type="PROSITE" id="PS51194">
    <property type="entry name" value="HELICASE_CTER"/>
    <property type="match status" value="1"/>
</dbReference>
<dbReference type="Pfam" id="PF00270">
    <property type="entry name" value="DEAD"/>
    <property type="match status" value="2"/>
</dbReference>
<dbReference type="SUPFAM" id="SSF52540">
    <property type="entry name" value="P-loop containing nucleoside triphosphate hydrolases"/>
    <property type="match status" value="2"/>
</dbReference>
<dbReference type="PANTHER" id="PTHR47959:SF1">
    <property type="entry name" value="ATP-DEPENDENT RNA HELICASE DBPA"/>
    <property type="match status" value="1"/>
</dbReference>
<dbReference type="CDD" id="cd18787">
    <property type="entry name" value="SF2_C_DEAD"/>
    <property type="match status" value="1"/>
</dbReference>
<gene>
    <name evidence="16" type="ORF">WJX73_009998</name>
</gene>
<keyword evidence="6" id="KW-0269">Exonuclease</keyword>
<dbReference type="Gene3D" id="2.60.120.920">
    <property type="match status" value="1"/>
</dbReference>
<dbReference type="SUPFAM" id="SSF49899">
    <property type="entry name" value="Concanavalin A-like lectins/glucanases"/>
    <property type="match status" value="1"/>
</dbReference>
<evidence type="ECO:0000256" key="5">
    <source>
        <dbReference type="ARBA" id="ARBA00022806"/>
    </source>
</evidence>
<dbReference type="EMBL" id="JALJOQ010000174">
    <property type="protein sequence ID" value="KAK9791611.1"/>
    <property type="molecule type" value="Genomic_DNA"/>
</dbReference>
<keyword evidence="4 10" id="KW-0378">Hydrolase</keyword>
<dbReference type="SMART" id="SM00487">
    <property type="entry name" value="DEXDc"/>
    <property type="match status" value="1"/>
</dbReference>
<keyword evidence="7 10" id="KW-0067">ATP-binding</keyword>
<keyword evidence="5 10" id="KW-0347">Helicase</keyword>
<proteinExistence type="inferred from homology"/>
<dbReference type="InterPro" id="IPR013320">
    <property type="entry name" value="ConA-like_dom_sf"/>
</dbReference>
<protein>
    <recommendedName>
        <fullName evidence="8">DEAD box protein 1</fullName>
    </recommendedName>
</protein>
<dbReference type="Pfam" id="PF00271">
    <property type="entry name" value="Helicase_C"/>
    <property type="match status" value="1"/>
</dbReference>
<keyword evidence="2" id="KW-0540">Nuclease</keyword>
<dbReference type="GO" id="GO:0003724">
    <property type="term" value="F:RNA helicase activity"/>
    <property type="evidence" value="ECO:0007669"/>
    <property type="project" value="InterPro"/>
</dbReference>
<dbReference type="InterPro" id="IPR050079">
    <property type="entry name" value="DEAD_box_RNA_helicase"/>
</dbReference>
<dbReference type="InterPro" id="IPR043136">
    <property type="entry name" value="B30.2/SPRY_sf"/>
</dbReference>
<dbReference type="AlphaFoldDB" id="A0AAW1NQP2"/>
<reference evidence="16 17" key="1">
    <citation type="journal article" date="2024" name="Nat. Commun.">
        <title>Phylogenomics reveals the evolutionary origins of lichenization in chlorophyte algae.</title>
        <authorList>
            <person name="Puginier C."/>
            <person name="Libourel C."/>
            <person name="Otte J."/>
            <person name="Skaloud P."/>
            <person name="Haon M."/>
            <person name="Grisel S."/>
            <person name="Petersen M."/>
            <person name="Berrin J.G."/>
            <person name="Delaux P.M."/>
            <person name="Dal Grande F."/>
            <person name="Keller J."/>
        </authorList>
    </citation>
    <scope>NUCLEOTIDE SEQUENCE [LARGE SCALE GENOMIC DNA]</scope>
    <source>
        <strain evidence="16 17">SAG 2036</strain>
    </source>
</reference>
<feature type="region of interest" description="Disordered" evidence="11">
    <location>
        <begin position="649"/>
        <end position="686"/>
    </location>
</feature>
<dbReference type="PROSITE" id="PS00039">
    <property type="entry name" value="DEAD_ATP_HELICASE"/>
    <property type="match status" value="1"/>
</dbReference>
<keyword evidence="17" id="KW-1185">Reference proteome</keyword>
<evidence type="ECO:0000313" key="16">
    <source>
        <dbReference type="EMBL" id="KAK9791611.1"/>
    </source>
</evidence>
<dbReference type="Pfam" id="PF00622">
    <property type="entry name" value="SPRY"/>
    <property type="match status" value="1"/>
</dbReference>
<dbReference type="InterPro" id="IPR027417">
    <property type="entry name" value="P-loop_NTPase"/>
</dbReference>
<name>A0AAW1NQP2_9CHLO</name>
<organism evidence="16 17">
    <name type="scientific">Symbiochloris irregularis</name>
    <dbReference type="NCBI Taxonomy" id="706552"/>
    <lineage>
        <taxon>Eukaryota</taxon>
        <taxon>Viridiplantae</taxon>
        <taxon>Chlorophyta</taxon>
        <taxon>core chlorophytes</taxon>
        <taxon>Trebouxiophyceae</taxon>
        <taxon>Trebouxiales</taxon>
        <taxon>Trebouxiaceae</taxon>
        <taxon>Symbiochloris</taxon>
    </lineage>
</organism>
<comment type="similarity">
    <text evidence="1">Belongs to the DEAD box helicase family. DDX1 subfamily.</text>
</comment>
<evidence type="ECO:0000256" key="2">
    <source>
        <dbReference type="ARBA" id="ARBA00022722"/>
    </source>
</evidence>
<evidence type="ECO:0000259" key="12">
    <source>
        <dbReference type="PROSITE" id="PS50188"/>
    </source>
</evidence>
<dbReference type="CDD" id="cd12873">
    <property type="entry name" value="SPRY_DDX1"/>
    <property type="match status" value="1"/>
</dbReference>
<evidence type="ECO:0000259" key="15">
    <source>
        <dbReference type="PROSITE" id="PS51195"/>
    </source>
</evidence>
<dbReference type="Gene3D" id="3.40.50.300">
    <property type="entry name" value="P-loop containing nucleotide triphosphate hydrolases"/>
    <property type="match status" value="3"/>
</dbReference>
<comment type="caution">
    <text evidence="16">The sequence shown here is derived from an EMBL/GenBank/DDBJ whole genome shotgun (WGS) entry which is preliminary data.</text>
</comment>
<evidence type="ECO:0000256" key="9">
    <source>
        <dbReference type="PROSITE-ProRule" id="PRU00552"/>
    </source>
</evidence>
<dbReference type="InterPro" id="IPR011545">
    <property type="entry name" value="DEAD/DEAH_box_helicase_dom"/>
</dbReference>
<feature type="domain" description="DEAD-box RNA helicase Q" evidence="15">
    <location>
        <begin position="2"/>
        <end position="30"/>
    </location>
</feature>
<evidence type="ECO:0000256" key="6">
    <source>
        <dbReference type="ARBA" id="ARBA00022839"/>
    </source>
</evidence>
<evidence type="ECO:0000256" key="1">
    <source>
        <dbReference type="ARBA" id="ARBA00008765"/>
    </source>
</evidence>
<keyword evidence="3 10" id="KW-0547">Nucleotide-binding</keyword>
<dbReference type="GO" id="GO:0005524">
    <property type="term" value="F:ATP binding"/>
    <property type="evidence" value="ECO:0007669"/>
    <property type="project" value="UniProtKB-KW"/>
</dbReference>
<dbReference type="GO" id="GO:0005829">
    <property type="term" value="C:cytosol"/>
    <property type="evidence" value="ECO:0007669"/>
    <property type="project" value="TreeGrafter"/>
</dbReference>
<evidence type="ECO:0000259" key="14">
    <source>
        <dbReference type="PROSITE" id="PS51194"/>
    </source>
</evidence>
<dbReference type="InterPro" id="IPR000629">
    <property type="entry name" value="RNA-helicase_DEAD-box_CS"/>
</dbReference>
<sequence length="725" mass="78256">MSAFEEAGVMPELIRAVEQMGWTLPTPVQAEAVPLILGGGDVMAAAETGSGKTGAFALPILQIVYETVTTSPAQTSSAQQSSAPAASLECKLSLDDRDSLLAISPDGLTCQARSQHAWQGGRATAGVREGRAYFEATVADEGLCRIGWASQAAGLDLGTNQHSFGYGGTGKKSHNKRFEDYGMPYGRGDVVGCLLDCDHGCISFTLNGSDLGIAFDLPKHLHKQALYPAVCLKNAELTINFGDSAFKFGPPHGFTGLSKLKSGQLVSADMGSQEQAGSSSSSQGPTALILEPARELAEQVHNAVIDMGRYLPRKMRTVLVTGGVNPKAQEKALRDGVDIVTGTPAHILKMVQSGKLALGSIKFLVLDEADRLMEPGNDGDTIYDLFSRLPKGGAGVARLQVLLFSATLHSVEVTHCAERLCQNPVLIDLKGKDAVPEAVDHVDTPDNWSEAVKRLKPRLLQRLIDYFRMEQCMIFCRTNFDCDNLEHFLNSLHGGTGAPFRGKRESGKENPYSCVVLAGKRSVEQRREALQAFKDGDVRLLICTDVAARGIDISGLPFMVNMTLPDKSEDYIHRVGRVGRQGVLGLAVSLVSTVPEKVWYCTVKGYTPWVNPKPGDKRTREEGGHTIWYEEPQLIKDIETRIRAPVEPLAPDMALPPSMAKAREASGGTSSAYGQAKSGEQNKEMHAHMEALRPAVAELARLEALAQQSFLGFRHRWTAHAAANG</sequence>
<dbReference type="SMART" id="SM00449">
    <property type="entry name" value="SPRY"/>
    <property type="match status" value="1"/>
</dbReference>
<dbReference type="InterPro" id="IPR003877">
    <property type="entry name" value="SPRY_dom"/>
</dbReference>
<dbReference type="InterPro" id="IPR014001">
    <property type="entry name" value="Helicase_ATP-bd"/>
</dbReference>
<evidence type="ECO:0000313" key="17">
    <source>
        <dbReference type="Proteomes" id="UP001465755"/>
    </source>
</evidence>
<evidence type="ECO:0000256" key="11">
    <source>
        <dbReference type="SAM" id="MobiDB-lite"/>
    </source>
</evidence>
<dbReference type="GO" id="GO:0003676">
    <property type="term" value="F:nucleic acid binding"/>
    <property type="evidence" value="ECO:0007669"/>
    <property type="project" value="InterPro"/>
</dbReference>
<feature type="domain" description="Helicase ATP-binding" evidence="13">
    <location>
        <begin position="255"/>
        <end position="426"/>
    </location>
</feature>
<feature type="short sequence motif" description="Q motif" evidence="9">
    <location>
        <begin position="2"/>
        <end position="30"/>
    </location>
</feature>
<dbReference type="PROSITE" id="PS51192">
    <property type="entry name" value="HELICASE_ATP_BIND_1"/>
    <property type="match status" value="1"/>
</dbReference>
<dbReference type="SMART" id="SM00490">
    <property type="entry name" value="HELICc"/>
    <property type="match status" value="1"/>
</dbReference>
<dbReference type="PROSITE" id="PS50188">
    <property type="entry name" value="B302_SPRY"/>
    <property type="match status" value="1"/>
</dbReference>
<dbReference type="Proteomes" id="UP001465755">
    <property type="component" value="Unassembled WGS sequence"/>
</dbReference>
<evidence type="ECO:0000256" key="4">
    <source>
        <dbReference type="ARBA" id="ARBA00022801"/>
    </source>
</evidence>
<feature type="domain" description="B30.2/SPRY" evidence="12">
    <location>
        <begin position="70"/>
        <end position="246"/>
    </location>
</feature>
<dbReference type="PROSITE" id="PS51195">
    <property type="entry name" value="Q_MOTIF"/>
    <property type="match status" value="1"/>
</dbReference>
<evidence type="ECO:0000256" key="3">
    <source>
        <dbReference type="ARBA" id="ARBA00022741"/>
    </source>
</evidence>
<dbReference type="InterPro" id="IPR001870">
    <property type="entry name" value="B30.2/SPRY"/>
</dbReference>
<evidence type="ECO:0000256" key="7">
    <source>
        <dbReference type="ARBA" id="ARBA00022840"/>
    </source>
</evidence>
<dbReference type="GO" id="GO:0004527">
    <property type="term" value="F:exonuclease activity"/>
    <property type="evidence" value="ECO:0007669"/>
    <property type="project" value="UniProtKB-KW"/>
</dbReference>
<evidence type="ECO:0000256" key="10">
    <source>
        <dbReference type="RuleBase" id="RU000492"/>
    </source>
</evidence>
<feature type="domain" description="Helicase C-terminal" evidence="14">
    <location>
        <begin position="459"/>
        <end position="654"/>
    </location>
</feature>
<evidence type="ECO:0000259" key="13">
    <source>
        <dbReference type="PROSITE" id="PS51192"/>
    </source>
</evidence>